<organism evidence="2 3">
    <name type="scientific">Paenibacillus whitsoniae</name>
    <dbReference type="NCBI Taxonomy" id="2496558"/>
    <lineage>
        <taxon>Bacteria</taxon>
        <taxon>Bacillati</taxon>
        <taxon>Bacillota</taxon>
        <taxon>Bacilli</taxon>
        <taxon>Bacillales</taxon>
        <taxon>Paenibacillaceae</taxon>
        <taxon>Paenibacillus</taxon>
    </lineage>
</organism>
<accession>A0A3S0CRM1</accession>
<feature type="chain" id="PRO_5038951948" description="YtkA-like domain-containing protein" evidence="1">
    <location>
        <begin position="24"/>
        <end position="126"/>
    </location>
</feature>
<evidence type="ECO:0000256" key="1">
    <source>
        <dbReference type="SAM" id="SignalP"/>
    </source>
</evidence>
<proteinExistence type="predicted"/>
<feature type="signal peptide" evidence="1">
    <location>
        <begin position="1"/>
        <end position="23"/>
    </location>
</feature>
<dbReference type="EMBL" id="RXHU01000078">
    <property type="protein sequence ID" value="RTE05786.1"/>
    <property type="molecule type" value="Genomic_DNA"/>
</dbReference>
<dbReference type="AlphaFoldDB" id="A0A3S0CRM1"/>
<reference evidence="2 3" key="1">
    <citation type="submission" date="2018-12" db="EMBL/GenBank/DDBJ databases">
        <title>Bacillus ochoae sp. nov., Paenibacillus whitsoniae sp. nov., Paenibacillus spiritus sp. nov. Isolated from the Mars Exploration Rover during spacecraft assembly.</title>
        <authorList>
            <person name="Seuylemezian A."/>
            <person name="Vaishampayan P."/>
        </authorList>
    </citation>
    <scope>NUCLEOTIDE SEQUENCE [LARGE SCALE GENOMIC DNA]</scope>
    <source>
        <strain evidence="2 3">MER 54</strain>
    </source>
</reference>
<comment type="caution">
    <text evidence="2">The sequence shown here is derived from an EMBL/GenBank/DDBJ whole genome shotgun (WGS) entry which is preliminary data.</text>
</comment>
<sequence length="126" mass="13513">MKKMKGICLTLAVAALLAGCGSAKTESQSASTFTPTLDVTAAVSGDTATLHIKTDLKLSKEHYDHARVTGEGHIHLSLDGSEKIIVTEPEKVLEHLSPGKHEARVSLHNNDHTPYNVGQTVTFEVK</sequence>
<keyword evidence="1" id="KW-0732">Signal</keyword>
<dbReference type="Proteomes" id="UP000276128">
    <property type="component" value="Unassembled WGS sequence"/>
</dbReference>
<gene>
    <name evidence="2" type="ORF">EJQ19_23945</name>
</gene>
<dbReference type="PROSITE" id="PS51257">
    <property type="entry name" value="PROKAR_LIPOPROTEIN"/>
    <property type="match status" value="1"/>
</dbReference>
<evidence type="ECO:0000313" key="2">
    <source>
        <dbReference type="EMBL" id="RTE05786.1"/>
    </source>
</evidence>
<evidence type="ECO:0008006" key="4">
    <source>
        <dbReference type="Google" id="ProtNLM"/>
    </source>
</evidence>
<evidence type="ECO:0000313" key="3">
    <source>
        <dbReference type="Proteomes" id="UP000276128"/>
    </source>
</evidence>
<dbReference type="RefSeq" id="WP_126143768.1">
    <property type="nucleotide sequence ID" value="NZ_RXHU01000078.1"/>
</dbReference>
<name>A0A3S0CRM1_9BACL</name>
<dbReference type="OrthoDB" id="6385276at2"/>
<keyword evidence="3" id="KW-1185">Reference proteome</keyword>
<protein>
    <recommendedName>
        <fullName evidence="4">YtkA-like domain-containing protein</fullName>
    </recommendedName>
</protein>